<keyword evidence="1" id="KW-0479">Metal-binding</keyword>
<dbReference type="GO" id="GO:0072344">
    <property type="term" value="P:rescue of stalled ribosome"/>
    <property type="evidence" value="ECO:0007669"/>
    <property type="project" value="InterPro"/>
</dbReference>
<dbReference type="GO" id="GO:0016567">
    <property type="term" value="P:protein ubiquitination"/>
    <property type="evidence" value="ECO:0007669"/>
    <property type="project" value="TreeGrafter"/>
</dbReference>
<proteinExistence type="predicted"/>
<organism evidence="4 5">
    <name type="scientific">Achlya hypogyna</name>
    <name type="common">Oomycete</name>
    <name type="synonym">Protoachlya hypogyna</name>
    <dbReference type="NCBI Taxonomy" id="1202772"/>
    <lineage>
        <taxon>Eukaryota</taxon>
        <taxon>Sar</taxon>
        <taxon>Stramenopiles</taxon>
        <taxon>Oomycota</taxon>
        <taxon>Saprolegniomycetes</taxon>
        <taxon>Saprolegniales</taxon>
        <taxon>Achlyaceae</taxon>
        <taxon>Achlya</taxon>
    </lineage>
</organism>
<feature type="compositionally biased region" description="Low complexity" evidence="2">
    <location>
        <begin position="439"/>
        <end position="449"/>
    </location>
</feature>
<evidence type="ECO:0000256" key="2">
    <source>
        <dbReference type="SAM" id="MobiDB-lite"/>
    </source>
</evidence>
<sequence>MRPRRVSSASNPCLVCCHSIDNVTRFQTVGPCNHHGCCSLCVLRMRQILKNTHCSLCKTDMNRVICVEDDTRTFESFQDWGDNIGPSHVYDEASAMYFLKDNYKAIQAMRSFACPVSKCNDKKATFANYGALKNHLNSKHGQSFCDICVDHNNLFIQEQTLFSKEALKKHTNKGNPEQGFMGHPKCDFCASRFYSNNELYEHLRKNHFECEICLHGHGIENRYYKDYNDLENHFRAEHFLCEEPSCLAQKFIVFKDHIQFQSHMASAHPHIRTSKKIDVNFSVRRGDAREGREAYTGYGFREDELLAAGMLPSRADPNITVADFPALSAADASYNMTFWQSSNNLRTPRQEDFPELAPATSPPAAGYRNAIVPPPTPAMLAHMHGSDGWDHPELAQAANALGANNPLMRFVKPKKNKKKKASTLLSDRLEADDEEEKPAPAAAAPAPVAAPAPIVEPEVSVVDLIQEALGSEAKFIQFREVCKKYRQKDIPAVSFYSLARAMFRPDDFVRLFPKLMDLLPDAAQVAEVMALHEGKKTKGKKPAAKSAAAAPTAATPSPIETAPVAAPAPAASPVRASATSPARLSTADVLGRRVAAPALTEESWPAPQPVAAPAPAPKKTAKKQQMPKASASGWSNVFKEVGAQAVPKNKGGPKMNLVVHNTDGFSARSRNTKAAAESANTWSSSASWSDPVSVATVAVGATPATTKIQVVPQEDVYGMEGLDISRARQPNKVPSRNKNDFPDLPKAGPAVGVQPVLLKKGAAGANGLWGEKTPAPEAANAKPKKNKKKTLSLAEVAMKFG</sequence>
<dbReference type="Pfam" id="PF23230">
    <property type="entry name" value="zf-C2H2_13"/>
    <property type="match status" value="1"/>
</dbReference>
<keyword evidence="1" id="KW-0862">Zinc</keyword>
<dbReference type="AlphaFoldDB" id="A0A1V9ZM81"/>
<dbReference type="PANTHER" id="PTHR22938:SF0">
    <property type="entry name" value="E3 UBIQUITIN-PROTEIN LIGASE ZNF598"/>
    <property type="match status" value="1"/>
</dbReference>
<dbReference type="InterPro" id="IPR044288">
    <property type="entry name" value="ZNF598/HEL2"/>
</dbReference>
<dbReference type="GO" id="GO:0008270">
    <property type="term" value="F:zinc ion binding"/>
    <property type="evidence" value="ECO:0007669"/>
    <property type="project" value="UniProtKB-KW"/>
</dbReference>
<evidence type="ECO:0000256" key="1">
    <source>
        <dbReference type="PROSITE-ProRule" id="PRU00175"/>
    </source>
</evidence>
<dbReference type="GO" id="GO:0043022">
    <property type="term" value="F:ribosome binding"/>
    <property type="evidence" value="ECO:0007669"/>
    <property type="project" value="TreeGrafter"/>
</dbReference>
<keyword evidence="5" id="KW-1185">Reference proteome</keyword>
<keyword evidence="1" id="KW-0863">Zinc-finger</keyword>
<evidence type="ECO:0000313" key="5">
    <source>
        <dbReference type="Proteomes" id="UP000243579"/>
    </source>
</evidence>
<dbReference type="OrthoDB" id="3838338at2759"/>
<dbReference type="InterPro" id="IPR057634">
    <property type="entry name" value="PAH_ZNF598/HEL2"/>
</dbReference>
<dbReference type="InterPro" id="IPR001841">
    <property type="entry name" value="Znf_RING"/>
</dbReference>
<feature type="region of interest" description="Disordered" evidence="2">
    <location>
        <begin position="729"/>
        <end position="752"/>
    </location>
</feature>
<feature type="compositionally biased region" description="Low complexity" evidence="2">
    <location>
        <begin position="544"/>
        <end position="566"/>
    </location>
</feature>
<feature type="region of interest" description="Disordered" evidence="2">
    <location>
        <begin position="428"/>
        <end position="449"/>
    </location>
</feature>
<dbReference type="STRING" id="1202772.A0A1V9ZM81"/>
<feature type="compositionally biased region" description="Low complexity" evidence="2">
    <location>
        <begin position="771"/>
        <end position="781"/>
    </location>
</feature>
<dbReference type="EMBL" id="JNBR01000075">
    <property type="protein sequence ID" value="OQR99093.1"/>
    <property type="molecule type" value="Genomic_DNA"/>
</dbReference>
<feature type="region of interest" description="Disordered" evidence="2">
    <location>
        <begin position="600"/>
        <end position="623"/>
    </location>
</feature>
<dbReference type="InterPro" id="IPR013087">
    <property type="entry name" value="Znf_C2H2_type"/>
</dbReference>
<name>A0A1V9ZM81_ACHHY</name>
<dbReference type="Proteomes" id="UP000243579">
    <property type="component" value="Unassembled WGS sequence"/>
</dbReference>
<accession>A0A1V9ZM81</accession>
<evidence type="ECO:0000259" key="3">
    <source>
        <dbReference type="PROSITE" id="PS50089"/>
    </source>
</evidence>
<dbReference type="PROSITE" id="PS00028">
    <property type="entry name" value="ZINC_FINGER_C2H2_1"/>
    <property type="match status" value="1"/>
</dbReference>
<gene>
    <name evidence="4" type="ORF">ACHHYP_07419</name>
</gene>
<dbReference type="SMART" id="SM00355">
    <property type="entry name" value="ZnF_C2H2"/>
    <property type="match status" value="4"/>
</dbReference>
<protein>
    <recommendedName>
        <fullName evidence="3">RING-type domain-containing protein</fullName>
    </recommendedName>
</protein>
<comment type="caution">
    <text evidence="4">The sequence shown here is derived from an EMBL/GenBank/DDBJ whole genome shotgun (WGS) entry which is preliminary data.</text>
</comment>
<evidence type="ECO:0000313" key="4">
    <source>
        <dbReference type="EMBL" id="OQR99093.1"/>
    </source>
</evidence>
<dbReference type="InterPro" id="IPR056437">
    <property type="entry name" value="Znf-C2H2_ZNF598/HEL2"/>
</dbReference>
<dbReference type="Pfam" id="PF23202">
    <property type="entry name" value="PAH_ZNF598"/>
    <property type="match status" value="1"/>
</dbReference>
<feature type="domain" description="RING-type" evidence="3">
    <location>
        <begin position="13"/>
        <end position="58"/>
    </location>
</feature>
<dbReference type="GO" id="GO:0061630">
    <property type="term" value="F:ubiquitin protein ligase activity"/>
    <property type="evidence" value="ECO:0007669"/>
    <property type="project" value="InterPro"/>
</dbReference>
<dbReference type="PANTHER" id="PTHR22938">
    <property type="entry name" value="ZINC FINGER PROTEIN 598"/>
    <property type="match status" value="1"/>
</dbReference>
<feature type="region of interest" description="Disordered" evidence="2">
    <location>
        <begin position="764"/>
        <end position="790"/>
    </location>
</feature>
<feature type="compositionally biased region" description="Pro residues" evidence="2">
    <location>
        <begin position="606"/>
        <end position="616"/>
    </location>
</feature>
<feature type="region of interest" description="Disordered" evidence="2">
    <location>
        <begin position="533"/>
        <end position="566"/>
    </location>
</feature>
<dbReference type="PROSITE" id="PS50089">
    <property type="entry name" value="ZF_RING_2"/>
    <property type="match status" value="1"/>
</dbReference>
<reference evidence="4 5" key="1">
    <citation type="journal article" date="2014" name="Genome Biol. Evol.">
        <title>The secreted proteins of Achlya hypogyna and Thraustotheca clavata identify the ancestral oomycete secretome and reveal gene acquisitions by horizontal gene transfer.</title>
        <authorList>
            <person name="Misner I."/>
            <person name="Blouin N."/>
            <person name="Leonard G."/>
            <person name="Richards T.A."/>
            <person name="Lane C.E."/>
        </authorList>
    </citation>
    <scope>NUCLEOTIDE SEQUENCE [LARGE SCALE GENOMIC DNA]</scope>
    <source>
        <strain evidence="4 5">ATCC 48635</strain>
    </source>
</reference>